<dbReference type="AlphaFoldDB" id="A0A6A6GVK1"/>
<dbReference type="InterPro" id="IPR017853">
    <property type="entry name" value="GH"/>
</dbReference>
<dbReference type="EC" id="3.2.1.78" evidence="4"/>
<evidence type="ECO:0000259" key="10">
    <source>
        <dbReference type="Pfam" id="PF26410"/>
    </source>
</evidence>
<organism evidence="11 12">
    <name type="scientific">Viridothelium virens</name>
    <name type="common">Speckled blister lichen</name>
    <name type="synonym">Trypethelium virens</name>
    <dbReference type="NCBI Taxonomy" id="1048519"/>
    <lineage>
        <taxon>Eukaryota</taxon>
        <taxon>Fungi</taxon>
        <taxon>Dikarya</taxon>
        <taxon>Ascomycota</taxon>
        <taxon>Pezizomycotina</taxon>
        <taxon>Dothideomycetes</taxon>
        <taxon>Dothideomycetes incertae sedis</taxon>
        <taxon>Trypetheliales</taxon>
        <taxon>Trypetheliaceae</taxon>
        <taxon>Viridothelium</taxon>
    </lineage>
</organism>
<comment type="similarity">
    <text evidence="3">Belongs to the glycosyl hydrolase 5 (cellulase A) family.</text>
</comment>
<evidence type="ECO:0000256" key="2">
    <source>
        <dbReference type="ARBA" id="ARBA00004613"/>
    </source>
</evidence>
<dbReference type="PANTHER" id="PTHR31451">
    <property type="match status" value="1"/>
</dbReference>
<dbReference type="FunFam" id="3.20.20.80:FF:000076">
    <property type="entry name" value="Mannan endo-1,4-beta-mannosidase A"/>
    <property type="match status" value="1"/>
</dbReference>
<protein>
    <recommendedName>
        <fullName evidence="4">mannan endo-1,4-beta-mannosidase</fullName>
        <ecNumber evidence="4">3.2.1.78</ecNumber>
    </recommendedName>
</protein>
<dbReference type="Gene3D" id="3.20.20.80">
    <property type="entry name" value="Glycosidases"/>
    <property type="match status" value="1"/>
</dbReference>
<name>A0A6A6GVK1_VIRVR</name>
<reference evidence="11" key="1">
    <citation type="journal article" date="2020" name="Stud. Mycol.">
        <title>101 Dothideomycetes genomes: a test case for predicting lifestyles and emergence of pathogens.</title>
        <authorList>
            <person name="Haridas S."/>
            <person name="Albert R."/>
            <person name="Binder M."/>
            <person name="Bloem J."/>
            <person name="Labutti K."/>
            <person name="Salamov A."/>
            <person name="Andreopoulos B."/>
            <person name="Baker S."/>
            <person name="Barry K."/>
            <person name="Bills G."/>
            <person name="Bluhm B."/>
            <person name="Cannon C."/>
            <person name="Castanera R."/>
            <person name="Culley D."/>
            <person name="Daum C."/>
            <person name="Ezra D."/>
            <person name="Gonzalez J."/>
            <person name="Henrissat B."/>
            <person name="Kuo A."/>
            <person name="Liang C."/>
            <person name="Lipzen A."/>
            <person name="Lutzoni F."/>
            <person name="Magnuson J."/>
            <person name="Mondo S."/>
            <person name="Nolan M."/>
            <person name="Ohm R."/>
            <person name="Pangilinan J."/>
            <person name="Park H.-J."/>
            <person name="Ramirez L."/>
            <person name="Alfaro M."/>
            <person name="Sun H."/>
            <person name="Tritt A."/>
            <person name="Yoshinaga Y."/>
            <person name="Zwiers L.-H."/>
            <person name="Turgeon B."/>
            <person name="Goodwin S."/>
            <person name="Spatafora J."/>
            <person name="Crous P."/>
            <person name="Grigoriev I."/>
        </authorList>
    </citation>
    <scope>NUCLEOTIDE SEQUENCE</scope>
    <source>
        <strain evidence="11">Tuck. ex Michener</strain>
    </source>
</reference>
<feature type="signal peptide" evidence="9">
    <location>
        <begin position="1"/>
        <end position="19"/>
    </location>
</feature>
<dbReference type="GO" id="GO:0005576">
    <property type="term" value="C:extracellular region"/>
    <property type="evidence" value="ECO:0007669"/>
    <property type="project" value="UniProtKB-SubCell"/>
</dbReference>
<dbReference type="SUPFAM" id="SSF51445">
    <property type="entry name" value="(Trans)glycosidases"/>
    <property type="match status" value="1"/>
</dbReference>
<sequence>MKFLFVISLFLTSLTLASAAPSKPAAGLHQWSKRQTNTVSKPDGRLFNINGTTQYFAGTNAWWLSYLTSDQDVDTVMSEIAATQLKVVRVWAFGSVNSIPQAGTVYFQILNSTGSYLNTGADGLARLDAVVASAETHGIQLVLPFTNNWSDLGGIPSYNAAFGDNATSWYTSAPSQAAYRSYIEAIVNRYKNSSAIFAWELCNEPRCQGCATSVITNWAANTSSYIKSLDGAHMVTLGDEGWFAPADGIGDGSYAYGGDVGVDFTANLKIDTLDYGTFHLYPDSWGYNYTWGSTWIEEHDQVGSQIGKPVVLEEYGTPFPHNHTGTEAPWQTTVVNATQVAYDSFWQFATINLTSGSQYDVNSIWYNDTEYTVLARQHAADMLAKKVA</sequence>
<feature type="chain" id="PRO_5025566777" description="mannan endo-1,4-beta-mannosidase" evidence="9">
    <location>
        <begin position="20"/>
        <end position="388"/>
    </location>
</feature>
<evidence type="ECO:0000256" key="5">
    <source>
        <dbReference type="ARBA" id="ARBA00022525"/>
    </source>
</evidence>
<comment type="catalytic activity">
    <reaction evidence="1">
        <text>Random hydrolysis of (1-&gt;4)-beta-D-mannosidic linkages in mannans, galactomannans and glucomannans.</text>
        <dbReference type="EC" id="3.2.1.78"/>
    </reaction>
</comment>
<dbReference type="PANTHER" id="PTHR31451:SF10">
    <property type="entry name" value="MANNAN ENDO-1,4-BETA-MANNOSIDASE B"/>
    <property type="match status" value="1"/>
</dbReference>
<comment type="subcellular location">
    <subcellularLocation>
        <location evidence="2">Secreted</location>
    </subcellularLocation>
</comment>
<evidence type="ECO:0000256" key="4">
    <source>
        <dbReference type="ARBA" id="ARBA00012706"/>
    </source>
</evidence>
<keyword evidence="7 11" id="KW-0378">Hydrolase</keyword>
<evidence type="ECO:0000256" key="6">
    <source>
        <dbReference type="ARBA" id="ARBA00022729"/>
    </source>
</evidence>
<dbReference type="OrthoDB" id="406631at2759"/>
<dbReference type="InterPro" id="IPR045053">
    <property type="entry name" value="MAN-like"/>
</dbReference>
<proteinExistence type="inferred from homology"/>
<keyword evidence="6 9" id="KW-0732">Signal</keyword>
<keyword evidence="5" id="KW-0964">Secreted</keyword>
<evidence type="ECO:0000256" key="8">
    <source>
        <dbReference type="ARBA" id="ARBA00023295"/>
    </source>
</evidence>
<dbReference type="GO" id="GO:0016985">
    <property type="term" value="F:mannan endo-1,4-beta-mannosidase activity"/>
    <property type="evidence" value="ECO:0007669"/>
    <property type="project" value="UniProtKB-EC"/>
</dbReference>
<evidence type="ECO:0000256" key="9">
    <source>
        <dbReference type="SAM" id="SignalP"/>
    </source>
</evidence>
<dbReference type="InterPro" id="IPR001547">
    <property type="entry name" value="Glyco_hydro_5"/>
</dbReference>
<dbReference type="Proteomes" id="UP000800092">
    <property type="component" value="Unassembled WGS sequence"/>
</dbReference>
<feature type="domain" description="Glycoside hydrolase family 5" evidence="10">
    <location>
        <begin position="161"/>
        <end position="331"/>
    </location>
</feature>
<evidence type="ECO:0000256" key="1">
    <source>
        <dbReference type="ARBA" id="ARBA00001678"/>
    </source>
</evidence>
<gene>
    <name evidence="11" type="ORF">EV356DRAFT_580634</name>
</gene>
<keyword evidence="12" id="KW-1185">Reference proteome</keyword>
<evidence type="ECO:0000256" key="7">
    <source>
        <dbReference type="ARBA" id="ARBA00022801"/>
    </source>
</evidence>
<evidence type="ECO:0000313" key="12">
    <source>
        <dbReference type="Proteomes" id="UP000800092"/>
    </source>
</evidence>
<evidence type="ECO:0000313" key="11">
    <source>
        <dbReference type="EMBL" id="KAF2229649.1"/>
    </source>
</evidence>
<keyword evidence="8" id="KW-0326">Glycosidase</keyword>
<dbReference type="Pfam" id="PF26410">
    <property type="entry name" value="GH5_mannosidase"/>
    <property type="match status" value="1"/>
</dbReference>
<dbReference type="GO" id="GO:0046355">
    <property type="term" value="P:mannan catabolic process"/>
    <property type="evidence" value="ECO:0007669"/>
    <property type="project" value="UniProtKB-ARBA"/>
</dbReference>
<accession>A0A6A6GVK1</accession>
<evidence type="ECO:0000256" key="3">
    <source>
        <dbReference type="ARBA" id="ARBA00005641"/>
    </source>
</evidence>
<dbReference type="EMBL" id="ML991857">
    <property type="protein sequence ID" value="KAF2229649.1"/>
    <property type="molecule type" value="Genomic_DNA"/>
</dbReference>